<feature type="compositionally biased region" description="Gly residues" evidence="1">
    <location>
        <begin position="321"/>
        <end position="331"/>
    </location>
</feature>
<evidence type="ECO:0000313" key="5">
    <source>
        <dbReference type="Proteomes" id="UP001500340"/>
    </source>
</evidence>
<dbReference type="Gene3D" id="2.60.40.1080">
    <property type="match status" value="1"/>
</dbReference>
<feature type="domain" description="BIG2" evidence="2">
    <location>
        <begin position="252"/>
        <end position="291"/>
    </location>
</feature>
<dbReference type="Pfam" id="PF18964">
    <property type="entry name" value="DUF5704"/>
    <property type="match status" value="1"/>
</dbReference>
<dbReference type="EMBL" id="BAAACX010000017">
    <property type="protein sequence ID" value="GAA0404444.1"/>
    <property type="molecule type" value="Genomic_DNA"/>
</dbReference>
<evidence type="ECO:0008006" key="6">
    <source>
        <dbReference type="Google" id="ProtNLM"/>
    </source>
</evidence>
<feature type="region of interest" description="Disordered" evidence="1">
    <location>
        <begin position="409"/>
        <end position="436"/>
    </location>
</feature>
<sequence>MLKRWISSLVIILLLFNIFPISIYSAWSNGYPTSGYKISSPSYMQTLEVEVAGEAPATPKVVWVQSDSEKWSANFNNGATMIYTTTVYTDPKDPRTAVPKSEKTSEVIDMTVYAPASMIDTAGNAYMKQYIKGLGIQDMTWDNSNEYAPVDKKPDFKVGAKTATIRVITGNEQSYHEKPQYSNKPNGDPKFTAHYWIYMSVKFQGTIVEKKQIRVLESAALKVNETKDMIAQVRTMEYTMSDWNDKWVNVSSASETKWESSDPGVATIDAKGKVTAKKPGKTTISAEWKKGPYQLKSTAIITVGDEPNPCLVDPKAPGCGDGGNGGGGDGGSVDCSTPDPGQSMSGEDFYPNVSAVIKADSRGNEHFNVLDGIPTTESLYGNVWTKDYLSKFEYQQMIGKCTFEVNVTVMPPPPDPSEPAPAPGADPGEGGEESGTTVQVTVEKDYSYWTIQDIKVYQIKESALWNYAFDNSGIRIQPSGYNAPYYSTAKTAGYEPSSVPEDITVNFDADPQVAAESAVYVNVSNDTFTFYNQTLMSGSTTSSHGSTPRSIPIAPMTGDNVLYSPNNVIPMSKTNKANEPSSGTIFYEKVNGSDTMNFAIYGINPVTVHTPVVIYPGVSDDQAHNQKTNPALNRSAIILERPFTVQMPNSGQHANYLGYGDRNYLKYIGSKQIRFPFDVYNEAKTKFYPKNTWIEVEKSQESFTFYLPVWVDEGFYDVEFRTIAHNAPFGATHETNANLNLSHHIAYATVPVDAIGRVYDFHVTDIADYNWESVFRTEIGKAEPTGTSYWVGLNGIDGASRGNTERYTLPIRPGSHPIYKNAVIKPGYHFKFDLKTKGNMFGTQDQITITPTFYFISAQDGRRTLVDLYYHTGRSSYVKIGSPLDEVERYVILNERLRNVPDEELTDTALYKYDHEYTFGQIANIGRAQYVQYYKEKMTKQKTMIGRLSLLQLPANVRTLLGPKSGLPEGVDAARSNASIQRWYGEYSLPAELFAVKSGTNVAEYGRTHQGLTDKSPIFLRDGYIVVNFNIETVRDGQTDKPYLQYIHAPLMNQWQQMEGFRRKITDPYGRTFTLMDGDVVFYQADQSSRDDFQSMVTH</sequence>
<dbReference type="InterPro" id="IPR008964">
    <property type="entry name" value="Invasin/intimin_cell_adhesion"/>
</dbReference>
<reference evidence="4 5" key="1">
    <citation type="journal article" date="2019" name="Int. J. Syst. Evol. Microbiol.">
        <title>The Global Catalogue of Microorganisms (GCM) 10K type strain sequencing project: providing services to taxonomists for standard genome sequencing and annotation.</title>
        <authorList>
            <consortium name="The Broad Institute Genomics Platform"/>
            <consortium name="The Broad Institute Genome Sequencing Center for Infectious Disease"/>
            <person name="Wu L."/>
            <person name="Ma J."/>
        </authorList>
    </citation>
    <scope>NUCLEOTIDE SEQUENCE [LARGE SCALE GENOMIC DNA]</scope>
    <source>
        <strain evidence="4 5">JCM 12774</strain>
    </source>
</reference>
<dbReference type="Proteomes" id="UP001500340">
    <property type="component" value="Unassembled WGS sequence"/>
</dbReference>
<dbReference type="Pfam" id="PF02368">
    <property type="entry name" value="Big_2"/>
    <property type="match status" value="1"/>
</dbReference>
<feature type="compositionally biased region" description="Pro residues" evidence="1">
    <location>
        <begin position="410"/>
        <end position="424"/>
    </location>
</feature>
<feature type="region of interest" description="Disordered" evidence="1">
    <location>
        <begin position="321"/>
        <end position="348"/>
    </location>
</feature>
<evidence type="ECO:0000259" key="3">
    <source>
        <dbReference type="Pfam" id="PF18964"/>
    </source>
</evidence>
<feature type="domain" description="DUF5704" evidence="3">
    <location>
        <begin position="367"/>
        <end position="495"/>
    </location>
</feature>
<evidence type="ECO:0000313" key="4">
    <source>
        <dbReference type="EMBL" id="GAA0404444.1"/>
    </source>
</evidence>
<keyword evidence="5" id="KW-1185">Reference proteome</keyword>
<evidence type="ECO:0000259" key="2">
    <source>
        <dbReference type="Pfam" id="PF02368"/>
    </source>
</evidence>
<proteinExistence type="predicted"/>
<comment type="caution">
    <text evidence="4">The sequence shown here is derived from an EMBL/GenBank/DDBJ whole genome shotgun (WGS) entry which is preliminary data.</text>
</comment>
<name>A0ABN0YQ26_9BACL</name>
<evidence type="ECO:0000256" key="1">
    <source>
        <dbReference type="SAM" id="MobiDB-lite"/>
    </source>
</evidence>
<protein>
    <recommendedName>
        <fullName evidence="6">DUF5704 domain-containing protein</fullName>
    </recommendedName>
</protein>
<dbReference type="SUPFAM" id="SSF49373">
    <property type="entry name" value="Invasin/intimin cell-adhesion fragments"/>
    <property type="match status" value="1"/>
</dbReference>
<dbReference type="InterPro" id="IPR003343">
    <property type="entry name" value="Big_2"/>
</dbReference>
<gene>
    <name evidence="4" type="ORF">GCM10008933_38540</name>
</gene>
<accession>A0ABN0YQ26</accession>
<organism evidence="4 5">
    <name type="scientific">Paenibacillus motobuensis</name>
    <dbReference type="NCBI Taxonomy" id="295324"/>
    <lineage>
        <taxon>Bacteria</taxon>
        <taxon>Bacillati</taxon>
        <taxon>Bacillota</taxon>
        <taxon>Bacilli</taxon>
        <taxon>Bacillales</taxon>
        <taxon>Paenibacillaceae</taxon>
        <taxon>Paenibacillus</taxon>
    </lineage>
</organism>
<dbReference type="InterPro" id="IPR043759">
    <property type="entry name" value="DUF5704"/>
</dbReference>